<evidence type="ECO:0000313" key="14">
    <source>
        <dbReference type="Proteomes" id="UP000249646"/>
    </source>
</evidence>
<accession>A0A2W7G409</accession>
<dbReference type="InterPro" id="IPR020590">
    <property type="entry name" value="Guanylate_kinase_CS"/>
</dbReference>
<comment type="similarity">
    <text evidence="3">Belongs to the guanylate kinase family.</text>
</comment>
<dbReference type="PROSITE" id="PS00856">
    <property type="entry name" value="GUANYLATE_KINASE_1"/>
    <property type="match status" value="1"/>
</dbReference>
<dbReference type="AlphaFoldDB" id="A0A2W7G409"/>
<dbReference type="EC" id="2.7.4.8" evidence="4"/>
<reference evidence="13 14" key="1">
    <citation type="submission" date="2018-06" db="EMBL/GenBank/DDBJ databases">
        <title>Genomic Encyclopedia of Archaeal and Bacterial Type Strains, Phase II (KMG-II): from individual species to whole genera.</title>
        <authorList>
            <person name="Goeker M."/>
        </authorList>
    </citation>
    <scope>NUCLEOTIDE SEQUENCE [LARGE SCALE GENOMIC DNA]</scope>
    <source>
        <strain evidence="13 14">ATCC 51348</strain>
    </source>
</reference>
<evidence type="ECO:0000256" key="4">
    <source>
        <dbReference type="ARBA" id="ARBA00012961"/>
    </source>
</evidence>
<evidence type="ECO:0000313" key="13">
    <source>
        <dbReference type="EMBL" id="PZV99834.1"/>
    </source>
</evidence>
<evidence type="ECO:0000256" key="1">
    <source>
        <dbReference type="ARBA" id="ARBA00003531"/>
    </source>
</evidence>
<evidence type="ECO:0000256" key="8">
    <source>
        <dbReference type="ARBA" id="ARBA00022777"/>
    </source>
</evidence>
<comment type="caution">
    <text evidence="13">The sequence shown here is derived from an EMBL/GenBank/DDBJ whole genome shotgun (WGS) entry which is preliminary data.</text>
</comment>
<dbReference type="Proteomes" id="UP000249646">
    <property type="component" value="Unassembled WGS sequence"/>
</dbReference>
<evidence type="ECO:0000256" key="10">
    <source>
        <dbReference type="ARBA" id="ARBA00030128"/>
    </source>
</evidence>
<dbReference type="GO" id="GO:0005829">
    <property type="term" value="C:cytosol"/>
    <property type="evidence" value="ECO:0007669"/>
    <property type="project" value="TreeGrafter"/>
</dbReference>
<dbReference type="Pfam" id="PF00625">
    <property type="entry name" value="Guanylate_kin"/>
    <property type="match status" value="1"/>
</dbReference>
<dbReference type="PROSITE" id="PS50052">
    <property type="entry name" value="GUANYLATE_KINASE_2"/>
    <property type="match status" value="1"/>
</dbReference>
<dbReference type="PANTHER" id="PTHR23117:SF13">
    <property type="entry name" value="GUANYLATE KINASE"/>
    <property type="match status" value="1"/>
</dbReference>
<dbReference type="InterPro" id="IPR008145">
    <property type="entry name" value="GK/Ca_channel_bsu"/>
</dbReference>
<feature type="domain" description="Guanylate kinase-like" evidence="12">
    <location>
        <begin position="3"/>
        <end position="188"/>
    </location>
</feature>
<evidence type="ECO:0000256" key="7">
    <source>
        <dbReference type="ARBA" id="ARBA00022741"/>
    </source>
</evidence>
<evidence type="ECO:0000256" key="2">
    <source>
        <dbReference type="ARBA" id="ARBA00004496"/>
    </source>
</evidence>
<comment type="function">
    <text evidence="1">Essential for recycling GMP and indirectly, cGMP.</text>
</comment>
<protein>
    <recommendedName>
        <fullName evidence="5">Guanylate kinase</fullName>
        <ecNumber evidence="4">2.7.4.8</ecNumber>
    </recommendedName>
    <alternativeName>
        <fullName evidence="10">GMP kinase</fullName>
    </alternativeName>
</protein>
<sequence>MSKKIIIFSGPSAVGKGTIEKSLFANKDLKLKLSVSATTREKRDGEIDGVHYYFVPFDIFETFIKEEKFLEYSKHFDNYYGTLKSEIQNIATFRKIPFIEIETNGAKQIIDLYKKENREDEICSIFLMPPSLAELRRRMKERNTESENSVFKRLDKAKEEIELSYMFEHVIVNYSIDDTVAQIEKIIKENFDHIINDQKEIKAERKA</sequence>
<proteinExistence type="inferred from homology"/>
<evidence type="ECO:0000256" key="5">
    <source>
        <dbReference type="ARBA" id="ARBA00016296"/>
    </source>
</evidence>
<dbReference type="PANTHER" id="PTHR23117">
    <property type="entry name" value="GUANYLATE KINASE-RELATED"/>
    <property type="match status" value="1"/>
</dbReference>
<dbReference type="Gene3D" id="3.40.50.300">
    <property type="entry name" value="P-loop containing nucleotide triphosphate hydrolases"/>
    <property type="match status" value="1"/>
</dbReference>
<keyword evidence="7" id="KW-0547">Nucleotide-binding</keyword>
<dbReference type="InterPro" id="IPR008144">
    <property type="entry name" value="Guanylate_kin-like_dom"/>
</dbReference>
<evidence type="ECO:0000256" key="3">
    <source>
        <dbReference type="ARBA" id="ARBA00005790"/>
    </source>
</evidence>
<dbReference type="EMBL" id="QKUB01000007">
    <property type="protein sequence ID" value="PZV99834.1"/>
    <property type="molecule type" value="Genomic_DNA"/>
</dbReference>
<comment type="subcellular location">
    <subcellularLocation>
        <location evidence="2">Cytoplasm</location>
    </subcellularLocation>
</comment>
<evidence type="ECO:0000256" key="6">
    <source>
        <dbReference type="ARBA" id="ARBA00022679"/>
    </source>
</evidence>
<dbReference type="GO" id="GO:0005524">
    <property type="term" value="F:ATP binding"/>
    <property type="evidence" value="ECO:0007669"/>
    <property type="project" value="UniProtKB-KW"/>
</dbReference>
<gene>
    <name evidence="13" type="ORF">BCF89_10717</name>
</gene>
<name>A0A2W7G409_9BACT</name>
<keyword evidence="6" id="KW-0808">Transferase</keyword>
<dbReference type="RefSeq" id="WP_111518715.1">
    <property type="nucleotide sequence ID" value="NZ_QKUB01000007.1"/>
</dbReference>
<keyword evidence="14" id="KW-1185">Reference proteome</keyword>
<dbReference type="OrthoDB" id="9808150at2"/>
<dbReference type="GO" id="GO:0004385">
    <property type="term" value="F:GMP kinase activity"/>
    <property type="evidence" value="ECO:0007669"/>
    <property type="project" value="UniProtKB-EC"/>
</dbReference>
<organism evidence="13 14">
    <name type="scientific">Metamycoplasma auris</name>
    <dbReference type="NCBI Taxonomy" id="51363"/>
    <lineage>
        <taxon>Bacteria</taxon>
        <taxon>Bacillati</taxon>
        <taxon>Mycoplasmatota</taxon>
        <taxon>Mycoplasmoidales</taxon>
        <taxon>Metamycoplasmataceae</taxon>
        <taxon>Metamycoplasma</taxon>
    </lineage>
</organism>
<evidence type="ECO:0000259" key="12">
    <source>
        <dbReference type="PROSITE" id="PS50052"/>
    </source>
</evidence>
<dbReference type="SMART" id="SM00072">
    <property type="entry name" value="GuKc"/>
    <property type="match status" value="1"/>
</dbReference>
<evidence type="ECO:0000256" key="11">
    <source>
        <dbReference type="ARBA" id="ARBA00048594"/>
    </source>
</evidence>
<keyword evidence="9" id="KW-0067">ATP-binding</keyword>
<dbReference type="InterPro" id="IPR027417">
    <property type="entry name" value="P-loop_NTPase"/>
</dbReference>
<dbReference type="InterPro" id="IPR017665">
    <property type="entry name" value="Guanylate_kinase"/>
</dbReference>
<keyword evidence="8 13" id="KW-0418">Kinase</keyword>
<comment type="catalytic activity">
    <reaction evidence="11">
        <text>GMP + ATP = GDP + ADP</text>
        <dbReference type="Rhea" id="RHEA:20780"/>
        <dbReference type="ChEBI" id="CHEBI:30616"/>
        <dbReference type="ChEBI" id="CHEBI:58115"/>
        <dbReference type="ChEBI" id="CHEBI:58189"/>
        <dbReference type="ChEBI" id="CHEBI:456216"/>
        <dbReference type="EC" id="2.7.4.8"/>
    </reaction>
</comment>
<dbReference type="SUPFAM" id="SSF52540">
    <property type="entry name" value="P-loop containing nucleoside triphosphate hydrolases"/>
    <property type="match status" value="1"/>
</dbReference>
<evidence type="ECO:0000256" key="9">
    <source>
        <dbReference type="ARBA" id="ARBA00022840"/>
    </source>
</evidence>
<dbReference type="CDD" id="cd00071">
    <property type="entry name" value="GMPK"/>
    <property type="match status" value="1"/>
</dbReference>
<dbReference type="NCBIfam" id="TIGR03263">
    <property type="entry name" value="guanyl_kin"/>
    <property type="match status" value="1"/>
</dbReference>